<protein>
    <submittedName>
        <fullName evidence="11">Cytochrome P450 CYP82D47-like</fullName>
    </submittedName>
</protein>
<evidence type="ECO:0000313" key="10">
    <source>
        <dbReference type="Proteomes" id="UP000515121"/>
    </source>
</evidence>
<dbReference type="GO" id="GO:0020037">
    <property type="term" value="F:heme binding"/>
    <property type="evidence" value="ECO:0007669"/>
    <property type="project" value="InterPro"/>
</dbReference>
<organism evidence="10 11">
    <name type="scientific">Durio zibethinus</name>
    <name type="common">Durian</name>
    <dbReference type="NCBI Taxonomy" id="66656"/>
    <lineage>
        <taxon>Eukaryota</taxon>
        <taxon>Viridiplantae</taxon>
        <taxon>Streptophyta</taxon>
        <taxon>Embryophyta</taxon>
        <taxon>Tracheophyta</taxon>
        <taxon>Spermatophyta</taxon>
        <taxon>Magnoliopsida</taxon>
        <taxon>eudicotyledons</taxon>
        <taxon>Gunneridae</taxon>
        <taxon>Pentapetalae</taxon>
        <taxon>rosids</taxon>
        <taxon>malvids</taxon>
        <taxon>Malvales</taxon>
        <taxon>Malvaceae</taxon>
        <taxon>Helicteroideae</taxon>
        <taxon>Durio</taxon>
    </lineage>
</organism>
<dbReference type="PROSITE" id="PS00086">
    <property type="entry name" value="CYTOCHROME_P450"/>
    <property type="match status" value="1"/>
</dbReference>
<keyword evidence="2 7" id="KW-0349">Heme</keyword>
<evidence type="ECO:0000256" key="6">
    <source>
        <dbReference type="ARBA" id="ARBA00023033"/>
    </source>
</evidence>
<keyword evidence="6 8" id="KW-0503">Monooxygenase</keyword>
<dbReference type="PRINTS" id="PR00385">
    <property type="entry name" value="P450"/>
</dbReference>
<evidence type="ECO:0000256" key="3">
    <source>
        <dbReference type="ARBA" id="ARBA00022723"/>
    </source>
</evidence>
<evidence type="ECO:0000256" key="7">
    <source>
        <dbReference type="PIRSR" id="PIRSR602401-1"/>
    </source>
</evidence>
<dbReference type="PANTHER" id="PTHR47947:SF44">
    <property type="entry name" value="CYTOCHROME P450 CYP82D47-LIKE"/>
    <property type="match status" value="1"/>
</dbReference>
<keyword evidence="10" id="KW-1185">Reference proteome</keyword>
<keyword evidence="5 7" id="KW-0408">Iron</keyword>
<feature type="binding site" description="axial binding residue" evidence="7">
    <location>
        <position position="465"/>
    </location>
    <ligand>
        <name>heme</name>
        <dbReference type="ChEBI" id="CHEBI:30413"/>
    </ligand>
    <ligandPart>
        <name>Fe</name>
        <dbReference type="ChEBI" id="CHEBI:18248"/>
    </ligandPart>
</feature>
<dbReference type="GO" id="GO:0005506">
    <property type="term" value="F:iron ion binding"/>
    <property type="evidence" value="ECO:0007669"/>
    <property type="project" value="InterPro"/>
</dbReference>
<keyword evidence="4 8" id="KW-0560">Oxidoreductase</keyword>
<dbReference type="SUPFAM" id="SSF48264">
    <property type="entry name" value="Cytochrome P450"/>
    <property type="match status" value="1"/>
</dbReference>
<dbReference type="GO" id="GO:0016709">
    <property type="term" value="F:oxidoreductase activity, acting on paired donors, with incorporation or reduction of molecular oxygen, NAD(P)H as one donor, and incorporation of one atom of oxygen"/>
    <property type="evidence" value="ECO:0007669"/>
    <property type="project" value="UniProtKB-ARBA"/>
</dbReference>
<accession>A0A6P5ZI89</accession>
<keyword evidence="9" id="KW-0812">Transmembrane</keyword>
<dbReference type="Pfam" id="PF00067">
    <property type="entry name" value="p450"/>
    <property type="match status" value="1"/>
</dbReference>
<dbReference type="InterPro" id="IPR001128">
    <property type="entry name" value="Cyt_P450"/>
</dbReference>
<evidence type="ECO:0000256" key="2">
    <source>
        <dbReference type="ARBA" id="ARBA00022617"/>
    </source>
</evidence>
<reference evidence="11" key="1">
    <citation type="submission" date="2025-08" db="UniProtKB">
        <authorList>
            <consortium name="RefSeq"/>
        </authorList>
    </citation>
    <scope>IDENTIFICATION</scope>
    <source>
        <tissue evidence="11">Fruit stalk</tissue>
    </source>
</reference>
<dbReference type="InterPro" id="IPR036396">
    <property type="entry name" value="Cyt_P450_sf"/>
</dbReference>
<dbReference type="Proteomes" id="UP000515121">
    <property type="component" value="Unplaced"/>
</dbReference>
<dbReference type="CDD" id="cd20654">
    <property type="entry name" value="CYP82"/>
    <property type="match status" value="1"/>
</dbReference>
<keyword evidence="9" id="KW-1133">Transmembrane helix</keyword>
<keyword evidence="9" id="KW-0472">Membrane</keyword>
<evidence type="ECO:0000256" key="4">
    <source>
        <dbReference type="ARBA" id="ARBA00023002"/>
    </source>
</evidence>
<dbReference type="InterPro" id="IPR017972">
    <property type="entry name" value="Cyt_P450_CS"/>
</dbReference>
<dbReference type="InterPro" id="IPR002401">
    <property type="entry name" value="Cyt_P450_E_grp-I"/>
</dbReference>
<dbReference type="FunFam" id="1.10.630.10:FF:000026">
    <property type="entry name" value="Cytochrome P450 82C4"/>
    <property type="match status" value="1"/>
</dbReference>
<feature type="transmembrane region" description="Helical" evidence="9">
    <location>
        <begin position="12"/>
        <end position="31"/>
    </location>
</feature>
<dbReference type="AlphaFoldDB" id="A0A6P5ZI89"/>
<dbReference type="InterPro" id="IPR050651">
    <property type="entry name" value="Plant_Cytochrome_P450_Monoox"/>
</dbReference>
<sequence length="525" mass="59356">MELFHTFPTNSVVIGTIFAFPLFLLSLLWISKTAFKSRNKKRAAPVAGGSWPLIGHLHLLGGPTPAHIVLSDMAEKYGPIFTIKMGVHRALVVSDHETAKECLTTNDKAFATRPKTLAMELLSYNHAMFGFAPYGPYWRQMRKIATLELLSSYRLDRLRHVRQSEIKISVQELYQLWNEKKDSSGKISVEMKKWFKNVTLNVILRMIVGKRIPSSGNDAESERWKQALKDFFDLSGKFVISDALPYLRWLDIGGDERFMKKVRKELDDVAKGWLEDHKRKRSDAAGKSKSDEDFMDVMFSIVIDDGKHDADTINKATCLALILAASDTTMVTLTWALSLLLNNRDALKKAQEELDIHVGKDKLVEESDLKKLVYLQAVVKETLRLYPPGPLSLPHESMEDCVVSGYHIPAGTRLLINLNKIHRDPKVWSYPCEFQPERFLTTFKDFDVKGQNFELIPFGSGRRMCPGVSFALQVLELTLASLLQGFELGTPSDESVDMTEAIGLTNLKATPLQVFVTPRLPAFCY</sequence>
<dbReference type="PRINTS" id="PR00463">
    <property type="entry name" value="EP450I"/>
</dbReference>
<evidence type="ECO:0000256" key="9">
    <source>
        <dbReference type="SAM" id="Phobius"/>
    </source>
</evidence>
<name>A0A6P5ZI89_DURZI</name>
<dbReference type="GeneID" id="111300987"/>
<proteinExistence type="inferred from homology"/>
<keyword evidence="3 7" id="KW-0479">Metal-binding</keyword>
<evidence type="ECO:0000313" key="11">
    <source>
        <dbReference type="RefSeq" id="XP_022752262.1"/>
    </source>
</evidence>
<dbReference type="KEGG" id="dzi:111300987"/>
<dbReference type="Gene3D" id="1.10.630.10">
    <property type="entry name" value="Cytochrome P450"/>
    <property type="match status" value="1"/>
</dbReference>
<evidence type="ECO:0000256" key="5">
    <source>
        <dbReference type="ARBA" id="ARBA00023004"/>
    </source>
</evidence>
<evidence type="ECO:0000256" key="8">
    <source>
        <dbReference type="RuleBase" id="RU000461"/>
    </source>
</evidence>
<dbReference type="RefSeq" id="XP_022752262.1">
    <property type="nucleotide sequence ID" value="XM_022896527.1"/>
</dbReference>
<comment type="similarity">
    <text evidence="1 8">Belongs to the cytochrome P450 family.</text>
</comment>
<gene>
    <name evidence="11" type="primary">LOC111300987</name>
</gene>
<dbReference type="OrthoDB" id="2789670at2759"/>
<dbReference type="PANTHER" id="PTHR47947">
    <property type="entry name" value="CYTOCHROME P450 82C3-RELATED"/>
    <property type="match status" value="1"/>
</dbReference>
<evidence type="ECO:0000256" key="1">
    <source>
        <dbReference type="ARBA" id="ARBA00010617"/>
    </source>
</evidence>
<comment type="cofactor">
    <cofactor evidence="7">
        <name>heme</name>
        <dbReference type="ChEBI" id="CHEBI:30413"/>
    </cofactor>
</comment>